<dbReference type="GO" id="GO:0030151">
    <property type="term" value="F:molybdenum ion binding"/>
    <property type="evidence" value="ECO:0007669"/>
    <property type="project" value="InterPro"/>
</dbReference>
<dbReference type="GO" id="GO:0003824">
    <property type="term" value="F:catalytic activity"/>
    <property type="evidence" value="ECO:0007669"/>
    <property type="project" value="InterPro"/>
</dbReference>
<evidence type="ECO:0000313" key="2">
    <source>
        <dbReference type="EMBL" id="QOY85690.1"/>
    </source>
</evidence>
<dbReference type="EMBL" id="CP063849">
    <property type="protein sequence ID" value="QOY85690.1"/>
    <property type="molecule type" value="Genomic_DNA"/>
</dbReference>
<dbReference type="Pfam" id="PF03476">
    <property type="entry name" value="MOSC_N"/>
    <property type="match status" value="1"/>
</dbReference>
<proteinExistence type="predicted"/>
<dbReference type="Gene3D" id="2.40.33.20">
    <property type="entry name" value="PK beta-barrel domain-like"/>
    <property type="match status" value="1"/>
</dbReference>
<organism evidence="2 3">
    <name type="scientific">Paludibaculum fermentans</name>
    <dbReference type="NCBI Taxonomy" id="1473598"/>
    <lineage>
        <taxon>Bacteria</taxon>
        <taxon>Pseudomonadati</taxon>
        <taxon>Acidobacteriota</taxon>
        <taxon>Terriglobia</taxon>
        <taxon>Bryobacterales</taxon>
        <taxon>Bryobacteraceae</taxon>
        <taxon>Paludibaculum</taxon>
    </lineage>
</organism>
<protein>
    <submittedName>
        <fullName evidence="2">MOSC domain-containing protein</fullName>
    </submittedName>
</protein>
<dbReference type="GO" id="GO:0030170">
    <property type="term" value="F:pyridoxal phosphate binding"/>
    <property type="evidence" value="ECO:0007669"/>
    <property type="project" value="InterPro"/>
</dbReference>
<dbReference type="InterPro" id="IPR011037">
    <property type="entry name" value="Pyrv_Knase-like_insert_dom_sf"/>
</dbReference>
<dbReference type="Pfam" id="PF03473">
    <property type="entry name" value="MOSC"/>
    <property type="match status" value="1"/>
</dbReference>
<accession>A0A7S7SJ74</accession>
<evidence type="ECO:0000313" key="3">
    <source>
        <dbReference type="Proteomes" id="UP000593892"/>
    </source>
</evidence>
<keyword evidence="3" id="KW-1185">Reference proteome</keyword>
<dbReference type="Proteomes" id="UP000593892">
    <property type="component" value="Chromosome"/>
</dbReference>
<dbReference type="InterPro" id="IPR005302">
    <property type="entry name" value="MoCF_Sase_C"/>
</dbReference>
<dbReference type="SUPFAM" id="SSF50800">
    <property type="entry name" value="PK beta-barrel domain-like"/>
    <property type="match status" value="1"/>
</dbReference>
<reference evidence="2 3" key="1">
    <citation type="submission" date="2020-10" db="EMBL/GenBank/DDBJ databases">
        <title>Complete genome sequence of Paludibaculum fermentans P105T, a facultatively anaerobic acidobacterium capable of dissimilatory Fe(III) reduction.</title>
        <authorList>
            <person name="Dedysh S.N."/>
            <person name="Beletsky A.V."/>
            <person name="Kulichevskaya I.S."/>
            <person name="Mardanov A.V."/>
            <person name="Ravin N.V."/>
        </authorList>
    </citation>
    <scope>NUCLEOTIDE SEQUENCE [LARGE SCALE GENOMIC DNA]</scope>
    <source>
        <strain evidence="2 3">P105</strain>
    </source>
</reference>
<dbReference type="KEGG" id="pfer:IRI77_23055"/>
<evidence type="ECO:0000259" key="1">
    <source>
        <dbReference type="PROSITE" id="PS51340"/>
    </source>
</evidence>
<name>A0A7S7SJ74_PALFE</name>
<dbReference type="PROSITE" id="PS51340">
    <property type="entry name" value="MOSC"/>
    <property type="match status" value="1"/>
</dbReference>
<feature type="domain" description="MOSC" evidence="1">
    <location>
        <begin position="2"/>
        <end position="201"/>
    </location>
</feature>
<dbReference type="AlphaFoldDB" id="A0A7S7SJ74"/>
<gene>
    <name evidence="2" type="ORF">IRI77_23055</name>
</gene>
<dbReference type="InterPro" id="IPR005303">
    <property type="entry name" value="MOCOS_middle"/>
</dbReference>
<sequence length="203" mass="22056">MKSMAGERLPAAEIGPAGIAGDRVIQVRNGQGRIYTARTRPKLLRHRAILTADGEVLVDGLPWQSEEIRRAVEAVAGAGAHLVRSDAEDRFDILPLLVATDGMLQAVGVDTRRFRPNLVISGVPGLAERAWEGAQLRIGSVLIGMEDLRGRCIMTTYDPDTGAQDLNVLRRIQRGFQGVLGLNSYVLEPGRISEGDEVELIQP</sequence>